<proteinExistence type="predicted"/>
<dbReference type="CDD" id="cd17535">
    <property type="entry name" value="REC_NarL-like"/>
    <property type="match status" value="1"/>
</dbReference>
<evidence type="ECO:0000259" key="4">
    <source>
        <dbReference type="PROSITE" id="PS50043"/>
    </source>
</evidence>
<dbReference type="SMART" id="SM00421">
    <property type="entry name" value="HTH_LUXR"/>
    <property type="match status" value="1"/>
</dbReference>
<dbReference type="InterPro" id="IPR016032">
    <property type="entry name" value="Sig_transdc_resp-reg_C-effctor"/>
</dbReference>
<dbReference type="AlphaFoldDB" id="A0A6M4HDJ2"/>
<evidence type="ECO:0000256" key="2">
    <source>
        <dbReference type="ARBA" id="ARBA00023125"/>
    </source>
</evidence>
<keyword evidence="2" id="KW-0238">DNA-binding</keyword>
<dbReference type="PROSITE" id="PS50110">
    <property type="entry name" value="RESPONSE_REGULATORY"/>
    <property type="match status" value="1"/>
</dbReference>
<evidence type="ECO:0000259" key="5">
    <source>
        <dbReference type="PROSITE" id="PS50110"/>
    </source>
</evidence>
<keyword evidence="1 3" id="KW-0597">Phosphoprotein</keyword>
<dbReference type="KEGG" id="upl:DSM104440_03408"/>
<dbReference type="GO" id="GO:0006355">
    <property type="term" value="P:regulation of DNA-templated transcription"/>
    <property type="evidence" value="ECO:0007669"/>
    <property type="project" value="InterPro"/>
</dbReference>
<gene>
    <name evidence="6" type="primary">degU_2</name>
    <name evidence="6" type="ORF">DSM104440_03408</name>
</gene>
<dbReference type="InterPro" id="IPR000792">
    <property type="entry name" value="Tscrpt_reg_LuxR_C"/>
</dbReference>
<feature type="domain" description="HTH luxR-type" evidence="4">
    <location>
        <begin position="161"/>
        <end position="226"/>
    </location>
</feature>
<dbReference type="PANTHER" id="PTHR45566">
    <property type="entry name" value="HTH-TYPE TRANSCRIPTIONAL REGULATOR YHJB-RELATED"/>
    <property type="match status" value="1"/>
</dbReference>
<dbReference type="Pfam" id="PF00196">
    <property type="entry name" value="GerE"/>
    <property type="match status" value="1"/>
</dbReference>
<name>A0A6M4HDJ2_9PROT</name>
<dbReference type="GO" id="GO:0000160">
    <property type="term" value="P:phosphorelay signal transduction system"/>
    <property type="evidence" value="ECO:0007669"/>
    <property type="project" value="InterPro"/>
</dbReference>
<accession>A0A6M4HDJ2</accession>
<dbReference type="InterPro" id="IPR051015">
    <property type="entry name" value="EvgA-like"/>
</dbReference>
<feature type="domain" description="Response regulatory" evidence="5">
    <location>
        <begin position="14"/>
        <end position="131"/>
    </location>
</feature>
<dbReference type="Pfam" id="PF00072">
    <property type="entry name" value="Response_reg"/>
    <property type="match status" value="1"/>
</dbReference>
<dbReference type="InterPro" id="IPR058245">
    <property type="entry name" value="NreC/VraR/RcsB-like_REC"/>
</dbReference>
<dbReference type="Proteomes" id="UP000503096">
    <property type="component" value="Chromosome"/>
</dbReference>
<dbReference type="PROSITE" id="PS50043">
    <property type="entry name" value="HTH_LUXR_2"/>
    <property type="match status" value="1"/>
</dbReference>
<keyword evidence="7" id="KW-1185">Reference proteome</keyword>
<dbReference type="SMART" id="SM00448">
    <property type="entry name" value="REC"/>
    <property type="match status" value="1"/>
</dbReference>
<evidence type="ECO:0000313" key="7">
    <source>
        <dbReference type="Proteomes" id="UP000503096"/>
    </source>
</evidence>
<dbReference type="Gene3D" id="3.40.50.2300">
    <property type="match status" value="1"/>
</dbReference>
<feature type="modified residue" description="4-aspartylphosphate" evidence="3">
    <location>
        <position position="66"/>
    </location>
</feature>
<reference evidence="6 7" key="1">
    <citation type="submission" date="2020-04" db="EMBL/GenBank/DDBJ databases">
        <title>Usitatibacter rugosus gen. nov., sp. nov. and Usitatibacter palustris sp. nov., novel members of Usitatibacteraceae fam. nov. within the order Nitrosomonadales isolated from soil.</title>
        <authorList>
            <person name="Huber K.J."/>
            <person name="Neumann-Schaal M."/>
            <person name="Geppert A."/>
            <person name="Luckner M."/>
            <person name="Wanner G."/>
            <person name="Overmann J."/>
        </authorList>
    </citation>
    <scope>NUCLEOTIDE SEQUENCE [LARGE SCALE GENOMIC DNA]</scope>
    <source>
        <strain evidence="6 7">Swamp67</strain>
    </source>
</reference>
<dbReference type="PRINTS" id="PR00038">
    <property type="entry name" value="HTHLUXR"/>
</dbReference>
<dbReference type="InParanoid" id="A0A6M4HDJ2"/>
<dbReference type="InterPro" id="IPR001789">
    <property type="entry name" value="Sig_transdc_resp-reg_receiver"/>
</dbReference>
<dbReference type="SUPFAM" id="SSF46894">
    <property type="entry name" value="C-terminal effector domain of the bipartite response regulators"/>
    <property type="match status" value="1"/>
</dbReference>
<dbReference type="PANTHER" id="PTHR45566:SF1">
    <property type="entry name" value="HTH-TYPE TRANSCRIPTIONAL REGULATOR YHJB-RELATED"/>
    <property type="match status" value="1"/>
</dbReference>
<dbReference type="SUPFAM" id="SSF52172">
    <property type="entry name" value="CheY-like"/>
    <property type="match status" value="1"/>
</dbReference>
<dbReference type="EMBL" id="CP053073">
    <property type="protein sequence ID" value="QJR16573.1"/>
    <property type="molecule type" value="Genomic_DNA"/>
</dbReference>
<dbReference type="GO" id="GO:0003677">
    <property type="term" value="F:DNA binding"/>
    <property type="evidence" value="ECO:0007669"/>
    <property type="project" value="UniProtKB-KW"/>
</dbReference>
<dbReference type="CDD" id="cd06170">
    <property type="entry name" value="LuxR_C_like"/>
    <property type="match status" value="1"/>
</dbReference>
<protein>
    <submittedName>
        <fullName evidence="6">Transcriptional regulatory protein DegU</fullName>
    </submittedName>
</protein>
<organism evidence="6 7">
    <name type="scientific">Usitatibacter palustris</name>
    <dbReference type="NCBI Taxonomy" id="2732487"/>
    <lineage>
        <taxon>Bacteria</taxon>
        <taxon>Pseudomonadati</taxon>
        <taxon>Pseudomonadota</taxon>
        <taxon>Betaproteobacteria</taxon>
        <taxon>Nitrosomonadales</taxon>
        <taxon>Usitatibacteraceae</taxon>
        <taxon>Usitatibacter</taxon>
    </lineage>
</organism>
<dbReference type="InterPro" id="IPR011006">
    <property type="entry name" value="CheY-like_superfamily"/>
</dbReference>
<dbReference type="FunCoup" id="A0A6M4HDJ2">
    <property type="interactions" value="437"/>
</dbReference>
<evidence type="ECO:0000256" key="3">
    <source>
        <dbReference type="PROSITE-ProRule" id="PRU00169"/>
    </source>
</evidence>
<sequence length="229" mass="24415">MANQKRKPEGKSMTVLIVDDHPLFREGLKQVLQNLAEDTEVLAESDAQAGLAVAKARDDLDLVLLDLSMPGMDGFTAVERFGREAPGVPVVIVSGHEEAAEVRRALSCGALGYIPKSTPPNTLIDALRLVLGGGIYVPPVLLHAVQDPDPEAVEAQAESGEKLAPENLTGRQIDVLGLLAQGLSNKLIARDLDLSEKTVKAHVTAVFRALGVVNRTQAALEARRLGLLK</sequence>
<evidence type="ECO:0000313" key="6">
    <source>
        <dbReference type="EMBL" id="QJR16573.1"/>
    </source>
</evidence>
<evidence type="ECO:0000256" key="1">
    <source>
        <dbReference type="ARBA" id="ARBA00022553"/>
    </source>
</evidence>